<sequence length="80" mass="8691">MRRVVTSPHPFGPHLRVQLTAAPNHFGSMVRRSCRSSPTHATWPSGRSSTAGTSSSSLTWGSTSIHDTRGKVTVNIVQFM</sequence>
<protein>
    <submittedName>
        <fullName evidence="2">GTF3C1 general transcription factor IIIC, polypeptide 1, alpha 220kDa</fullName>
    </submittedName>
</protein>
<feature type="compositionally biased region" description="Low complexity" evidence="1">
    <location>
        <begin position="45"/>
        <end position="64"/>
    </location>
</feature>
<name>D6U834_KTERA</name>
<reference evidence="2 3" key="1">
    <citation type="journal article" date="2011" name="Stand. Genomic Sci.">
        <title>Non-contiguous finished genome sequence and contextual data of the filamentous soil bacterium Ktedonobacter racemifer type strain (SOSP1-21).</title>
        <authorList>
            <person name="Chang Y.J."/>
            <person name="Land M."/>
            <person name="Hauser L."/>
            <person name="Chertkov O."/>
            <person name="Del Rio T.G."/>
            <person name="Nolan M."/>
            <person name="Copeland A."/>
            <person name="Tice H."/>
            <person name="Cheng J.F."/>
            <person name="Lucas S."/>
            <person name="Han C."/>
            <person name="Goodwin L."/>
            <person name="Pitluck S."/>
            <person name="Ivanova N."/>
            <person name="Ovchinikova G."/>
            <person name="Pati A."/>
            <person name="Chen A."/>
            <person name="Palaniappan K."/>
            <person name="Mavromatis K."/>
            <person name="Liolios K."/>
            <person name="Brettin T."/>
            <person name="Fiebig A."/>
            <person name="Rohde M."/>
            <person name="Abt B."/>
            <person name="Goker M."/>
            <person name="Detter J.C."/>
            <person name="Woyke T."/>
            <person name="Bristow J."/>
            <person name="Eisen J.A."/>
            <person name="Markowitz V."/>
            <person name="Hugenholtz P."/>
            <person name="Kyrpides N.C."/>
            <person name="Klenk H.P."/>
            <person name="Lapidus A."/>
        </authorList>
    </citation>
    <scope>NUCLEOTIDE SEQUENCE [LARGE SCALE GENOMIC DNA]</scope>
    <source>
        <strain evidence="3">DSM 44963</strain>
    </source>
</reference>
<accession>D6U834</accession>
<organism evidence="2 3">
    <name type="scientific">Ktedonobacter racemifer DSM 44963</name>
    <dbReference type="NCBI Taxonomy" id="485913"/>
    <lineage>
        <taxon>Bacteria</taxon>
        <taxon>Bacillati</taxon>
        <taxon>Chloroflexota</taxon>
        <taxon>Ktedonobacteria</taxon>
        <taxon>Ktedonobacterales</taxon>
        <taxon>Ktedonobacteraceae</taxon>
        <taxon>Ktedonobacter</taxon>
    </lineage>
</organism>
<dbReference type="EMBL" id="ADVG01000005">
    <property type="protein sequence ID" value="EFH80045.1"/>
    <property type="molecule type" value="Genomic_DNA"/>
</dbReference>
<dbReference type="AlphaFoldDB" id="D6U834"/>
<keyword evidence="3" id="KW-1185">Reference proteome</keyword>
<gene>
    <name evidence="2" type="ORF">Krac_0584</name>
</gene>
<evidence type="ECO:0000313" key="2">
    <source>
        <dbReference type="EMBL" id="EFH80045.1"/>
    </source>
</evidence>
<feature type="region of interest" description="Disordered" evidence="1">
    <location>
        <begin position="30"/>
        <end position="64"/>
    </location>
</feature>
<dbReference type="Proteomes" id="UP000004508">
    <property type="component" value="Unassembled WGS sequence"/>
</dbReference>
<dbReference type="InParanoid" id="D6U834"/>
<evidence type="ECO:0000313" key="3">
    <source>
        <dbReference type="Proteomes" id="UP000004508"/>
    </source>
</evidence>
<proteinExistence type="predicted"/>
<comment type="caution">
    <text evidence="2">The sequence shown here is derived from an EMBL/GenBank/DDBJ whole genome shotgun (WGS) entry which is preliminary data.</text>
</comment>
<evidence type="ECO:0000256" key="1">
    <source>
        <dbReference type="SAM" id="MobiDB-lite"/>
    </source>
</evidence>